<organism evidence="1 2">
    <name type="scientific">Streptomyces shenzhenensis</name>
    <dbReference type="NCBI Taxonomy" id="943815"/>
    <lineage>
        <taxon>Bacteria</taxon>
        <taxon>Bacillati</taxon>
        <taxon>Actinomycetota</taxon>
        <taxon>Actinomycetes</taxon>
        <taxon>Kitasatosporales</taxon>
        <taxon>Streptomycetaceae</taxon>
        <taxon>Streptomyces</taxon>
    </lineage>
</organism>
<reference evidence="1 2" key="1">
    <citation type="submission" date="2017-11" db="EMBL/GenBank/DDBJ databases">
        <title>Draft genome of actinobacteria isolated from guarana (Paullinia cupana (Mart.) Ducke.</title>
        <authorList>
            <person name="Siqueira K.A."/>
            <person name="Liotti R.G."/>
            <person name="Mendes T.A.O."/>
            <person name="Soares M.A."/>
        </authorList>
    </citation>
    <scope>NUCLEOTIDE SEQUENCE [LARGE SCALE GENOMIC DNA]</scope>
    <source>
        <strain evidence="1 2">193</strain>
    </source>
</reference>
<proteinExistence type="predicted"/>
<comment type="caution">
    <text evidence="1">The sequence shown here is derived from an EMBL/GenBank/DDBJ whole genome shotgun (WGS) entry which is preliminary data.</text>
</comment>
<keyword evidence="2" id="KW-1185">Reference proteome</keyword>
<name>A0A3M0I073_9ACTN</name>
<dbReference type="Proteomes" id="UP000270471">
    <property type="component" value="Unassembled WGS sequence"/>
</dbReference>
<dbReference type="RefSeq" id="WP_121895046.1">
    <property type="nucleotide sequence ID" value="NZ_PENI01000047.1"/>
</dbReference>
<protein>
    <submittedName>
        <fullName evidence="1">Uncharacterized protein</fullName>
    </submittedName>
</protein>
<sequence>MTPLREPPPVASLTYAQYAGWACCWCGTSLLDVTGAVSAGIARGQAGAHVLDIEVYACPGCAPSDPGRPEHHCQGDPK</sequence>
<accession>A0A3M0I073</accession>
<dbReference type="AlphaFoldDB" id="A0A3M0I073"/>
<dbReference type="EMBL" id="PENI01000047">
    <property type="protein sequence ID" value="RMB80093.1"/>
    <property type="molecule type" value="Genomic_DNA"/>
</dbReference>
<evidence type="ECO:0000313" key="1">
    <source>
        <dbReference type="EMBL" id="RMB80093.1"/>
    </source>
</evidence>
<evidence type="ECO:0000313" key="2">
    <source>
        <dbReference type="Proteomes" id="UP000270471"/>
    </source>
</evidence>
<dbReference type="OrthoDB" id="4308055at2"/>
<gene>
    <name evidence="1" type="ORF">CTZ28_41815</name>
</gene>